<dbReference type="AlphaFoldDB" id="A0A0P0P291"/>
<dbReference type="Pfam" id="PF08299">
    <property type="entry name" value="Bac_DnaA_C"/>
    <property type="match status" value="1"/>
</dbReference>
<accession>A0A0P0P291</accession>
<dbReference type="InterPro" id="IPR013159">
    <property type="entry name" value="DnaA_C"/>
</dbReference>
<dbReference type="InterPro" id="IPR010921">
    <property type="entry name" value="Trp_repressor/repl_initiator"/>
</dbReference>
<dbReference type="GO" id="GO:0005524">
    <property type="term" value="F:ATP binding"/>
    <property type="evidence" value="ECO:0007669"/>
    <property type="project" value="InterPro"/>
</dbReference>
<evidence type="ECO:0000313" key="2">
    <source>
        <dbReference type="EMBL" id="ALL14286.1"/>
    </source>
</evidence>
<gene>
    <name evidence="2" type="ORF">AQ619_13550</name>
</gene>
<evidence type="ECO:0000313" key="3">
    <source>
        <dbReference type="Proteomes" id="UP000056905"/>
    </source>
</evidence>
<name>A0A0P0P291_9CAUL</name>
<protein>
    <recommendedName>
        <fullName evidence="1">Chromosomal replication initiator DnaA C-terminal domain-containing protein</fullName>
    </recommendedName>
</protein>
<keyword evidence="3" id="KW-1185">Reference proteome</keyword>
<dbReference type="GO" id="GO:0006270">
    <property type="term" value="P:DNA replication initiation"/>
    <property type="evidence" value="ECO:0007669"/>
    <property type="project" value="InterPro"/>
</dbReference>
<dbReference type="GO" id="GO:0006275">
    <property type="term" value="P:regulation of DNA replication"/>
    <property type="evidence" value="ECO:0007669"/>
    <property type="project" value="InterPro"/>
</dbReference>
<organism evidence="2 3">
    <name type="scientific">Caulobacter henricii</name>
    <dbReference type="NCBI Taxonomy" id="69395"/>
    <lineage>
        <taxon>Bacteria</taxon>
        <taxon>Pseudomonadati</taxon>
        <taxon>Pseudomonadota</taxon>
        <taxon>Alphaproteobacteria</taxon>
        <taxon>Caulobacterales</taxon>
        <taxon>Caulobacteraceae</taxon>
        <taxon>Caulobacter</taxon>
    </lineage>
</organism>
<dbReference type="EMBL" id="CP013002">
    <property type="protein sequence ID" value="ALL14286.1"/>
    <property type="molecule type" value="Genomic_DNA"/>
</dbReference>
<feature type="domain" description="Chromosomal replication initiator DnaA C-terminal" evidence="1">
    <location>
        <begin position="2"/>
        <end position="71"/>
    </location>
</feature>
<dbReference type="KEGG" id="chq:AQ619_13550"/>
<dbReference type="CDD" id="cd06571">
    <property type="entry name" value="Bac_DnaA_C"/>
    <property type="match status" value="1"/>
</dbReference>
<sequence>MLVRDVIRATAVVGDMSVEALTSQDKTRDVARLRQLGILVSSRVSPASWPAIGRYWGGRDHTTVLHSAGRASEYLEAGDLDILHQLARILDQLGLTELPADRPASALQPRASLGVIRARIRVTEARLAVLKTQELALEGAAR</sequence>
<dbReference type="SUPFAM" id="SSF48295">
    <property type="entry name" value="TrpR-like"/>
    <property type="match status" value="1"/>
</dbReference>
<evidence type="ECO:0000259" key="1">
    <source>
        <dbReference type="SMART" id="SM00760"/>
    </source>
</evidence>
<dbReference type="OrthoDB" id="9807019at2"/>
<dbReference type="Proteomes" id="UP000056905">
    <property type="component" value="Chromosome"/>
</dbReference>
<dbReference type="GO" id="GO:0043565">
    <property type="term" value="F:sequence-specific DNA binding"/>
    <property type="evidence" value="ECO:0007669"/>
    <property type="project" value="InterPro"/>
</dbReference>
<dbReference type="RefSeq" id="WP_062148614.1">
    <property type="nucleotide sequence ID" value="NZ_CP013002.1"/>
</dbReference>
<reference evidence="2 3" key="1">
    <citation type="submission" date="2015-10" db="EMBL/GenBank/DDBJ databases">
        <title>Conservation of the essential genome among Caulobacter and Brevundimonas species.</title>
        <authorList>
            <person name="Scott D."/>
            <person name="Ely B."/>
        </authorList>
    </citation>
    <scope>NUCLEOTIDE SEQUENCE [LARGE SCALE GENOMIC DNA]</scope>
    <source>
        <strain evidence="2 3">CB4</strain>
    </source>
</reference>
<proteinExistence type="predicted"/>
<dbReference type="Gene3D" id="1.10.1750.10">
    <property type="match status" value="1"/>
</dbReference>
<dbReference type="SMART" id="SM00760">
    <property type="entry name" value="Bac_DnaA_C"/>
    <property type="match status" value="1"/>
</dbReference>
<dbReference type="STRING" id="69395.AQ619_13550"/>